<feature type="region of interest" description="Disordered" evidence="4">
    <location>
        <begin position="64"/>
        <end position="111"/>
    </location>
</feature>
<sequence length="391" mass="43825">MQDAKATPAEEEAVDQLRAALLHPHGTALERRQRLLAAWTSLRNSVVPNSQPQAASTVEGWLKHHRHENREKRHSKKKRHVSECEGEGTQAASEKVNEEKTRQLHEASREGNAARVAQLLSEGARITGKDDMGYTALHWASLYGHVQVVRMLLGAGAGDGKRINRVTNSGNTSLHFACTGQHAEVASLLQLYKPDVYATNSYGQTPVSLGLRRLVAAIEEKQRLAQVQDLRNQPLSDLLFREADWERQVNEGKGDVDRYKKGTHPASKPTVQRMWDTYQAAWSDFVRIYGEGTEGVSSSKARVIKFKNVPWPFILRQGDQEGDDELLLSRLEVSGPELHSLIQQERLRWHPDKFLQLFGRQLSAADKDAVLLGAQTVCQLLNSLASELQHH</sequence>
<keyword evidence="6" id="KW-1185">Reference proteome</keyword>
<keyword evidence="2 3" id="KW-0040">ANK repeat</keyword>
<dbReference type="Pfam" id="PF12796">
    <property type="entry name" value="Ank_2"/>
    <property type="match status" value="1"/>
</dbReference>
<feature type="repeat" description="ANK" evidence="3">
    <location>
        <begin position="99"/>
        <end position="131"/>
    </location>
</feature>
<dbReference type="PANTHER" id="PTHR24126">
    <property type="entry name" value="ANKYRIN REPEAT, PH AND SEC7 DOMAIN CONTAINING PROTEIN SECG-RELATED"/>
    <property type="match status" value="1"/>
</dbReference>
<evidence type="ECO:0000313" key="5">
    <source>
        <dbReference type="EMBL" id="CAK9211594.1"/>
    </source>
</evidence>
<evidence type="ECO:0000256" key="2">
    <source>
        <dbReference type="ARBA" id="ARBA00023043"/>
    </source>
</evidence>
<dbReference type="SMART" id="SM00248">
    <property type="entry name" value="ANK"/>
    <property type="match status" value="3"/>
</dbReference>
<dbReference type="InterPro" id="IPR002110">
    <property type="entry name" value="Ankyrin_rpt"/>
</dbReference>
<reference evidence="5" key="1">
    <citation type="submission" date="2024-02" db="EMBL/GenBank/DDBJ databases">
        <authorList>
            <consortium name="ELIXIR-Norway"/>
            <consortium name="Elixir Norway"/>
        </authorList>
    </citation>
    <scope>NUCLEOTIDE SEQUENCE</scope>
</reference>
<name>A0ABP0U2Y6_9BRYO</name>
<gene>
    <name evidence="5" type="ORF">CSSPTR1EN2_LOCUS10824</name>
</gene>
<dbReference type="Proteomes" id="UP001497512">
    <property type="component" value="Chromosome 18"/>
</dbReference>
<dbReference type="Gene3D" id="1.25.40.20">
    <property type="entry name" value="Ankyrin repeat-containing domain"/>
    <property type="match status" value="1"/>
</dbReference>
<accession>A0ABP0U2Y6</accession>
<evidence type="ECO:0000256" key="1">
    <source>
        <dbReference type="ARBA" id="ARBA00022737"/>
    </source>
</evidence>
<dbReference type="SUPFAM" id="SSF48403">
    <property type="entry name" value="Ankyrin repeat"/>
    <property type="match status" value="1"/>
</dbReference>
<dbReference type="EMBL" id="OZ019910">
    <property type="protein sequence ID" value="CAK9211594.1"/>
    <property type="molecule type" value="Genomic_DNA"/>
</dbReference>
<keyword evidence="1" id="KW-0677">Repeat</keyword>
<feature type="repeat" description="ANK" evidence="3">
    <location>
        <begin position="132"/>
        <end position="157"/>
    </location>
</feature>
<feature type="compositionally biased region" description="Basic residues" evidence="4">
    <location>
        <begin position="64"/>
        <end position="80"/>
    </location>
</feature>
<dbReference type="PROSITE" id="PS50297">
    <property type="entry name" value="ANK_REP_REGION"/>
    <property type="match status" value="1"/>
</dbReference>
<proteinExistence type="predicted"/>
<dbReference type="PROSITE" id="PS50088">
    <property type="entry name" value="ANK_REPEAT"/>
    <property type="match status" value="2"/>
</dbReference>
<dbReference type="InterPro" id="IPR036770">
    <property type="entry name" value="Ankyrin_rpt-contain_sf"/>
</dbReference>
<evidence type="ECO:0000256" key="3">
    <source>
        <dbReference type="PROSITE-ProRule" id="PRU00023"/>
    </source>
</evidence>
<evidence type="ECO:0000256" key="4">
    <source>
        <dbReference type="SAM" id="MobiDB-lite"/>
    </source>
</evidence>
<evidence type="ECO:0000313" key="6">
    <source>
        <dbReference type="Proteomes" id="UP001497512"/>
    </source>
</evidence>
<dbReference type="PANTHER" id="PTHR24126:SF14">
    <property type="entry name" value="ANK_REP_REGION DOMAIN-CONTAINING PROTEIN"/>
    <property type="match status" value="1"/>
</dbReference>
<feature type="compositionally biased region" description="Basic and acidic residues" evidence="4">
    <location>
        <begin position="95"/>
        <end position="109"/>
    </location>
</feature>
<organism evidence="5 6">
    <name type="scientific">Sphagnum troendelagicum</name>
    <dbReference type="NCBI Taxonomy" id="128251"/>
    <lineage>
        <taxon>Eukaryota</taxon>
        <taxon>Viridiplantae</taxon>
        <taxon>Streptophyta</taxon>
        <taxon>Embryophyta</taxon>
        <taxon>Bryophyta</taxon>
        <taxon>Sphagnophytina</taxon>
        <taxon>Sphagnopsida</taxon>
        <taxon>Sphagnales</taxon>
        <taxon>Sphagnaceae</taxon>
        <taxon>Sphagnum</taxon>
    </lineage>
</organism>
<protein>
    <recommendedName>
        <fullName evidence="7">Nuclear factor of kappa light polypeptide gene enhancer in B-cells inhibitor-like 1</fullName>
    </recommendedName>
</protein>
<evidence type="ECO:0008006" key="7">
    <source>
        <dbReference type="Google" id="ProtNLM"/>
    </source>
</evidence>